<reference evidence="1 2" key="1">
    <citation type="submission" date="2019-10" db="EMBL/GenBank/DDBJ databases">
        <title>A soil myxobacterium in the family Polyangiaceae.</title>
        <authorList>
            <person name="Li Y."/>
            <person name="Wang J."/>
        </authorList>
    </citation>
    <scope>NUCLEOTIDE SEQUENCE [LARGE SCALE GENOMIC DNA]</scope>
    <source>
        <strain evidence="1 2">DSM 14734</strain>
    </source>
</reference>
<comment type="caution">
    <text evidence="1">The sequence shown here is derived from an EMBL/GenBank/DDBJ whole genome shotgun (WGS) entry which is preliminary data.</text>
</comment>
<dbReference type="Proteomes" id="UP000440224">
    <property type="component" value="Unassembled WGS sequence"/>
</dbReference>
<dbReference type="EMBL" id="WJIE01000006">
    <property type="protein sequence ID" value="MRG94627.1"/>
    <property type="molecule type" value="Genomic_DNA"/>
</dbReference>
<gene>
    <name evidence="1" type="ORF">GF068_22295</name>
</gene>
<organism evidence="1 2">
    <name type="scientific">Polyangium spumosum</name>
    <dbReference type="NCBI Taxonomy" id="889282"/>
    <lineage>
        <taxon>Bacteria</taxon>
        <taxon>Pseudomonadati</taxon>
        <taxon>Myxococcota</taxon>
        <taxon>Polyangia</taxon>
        <taxon>Polyangiales</taxon>
        <taxon>Polyangiaceae</taxon>
        <taxon>Polyangium</taxon>
    </lineage>
</organism>
<evidence type="ECO:0000313" key="2">
    <source>
        <dbReference type="Proteomes" id="UP000440224"/>
    </source>
</evidence>
<evidence type="ECO:0000313" key="1">
    <source>
        <dbReference type="EMBL" id="MRG94627.1"/>
    </source>
</evidence>
<dbReference type="RefSeq" id="WP_153821457.1">
    <property type="nucleotide sequence ID" value="NZ_WJIE01000006.1"/>
</dbReference>
<proteinExistence type="predicted"/>
<keyword evidence="2" id="KW-1185">Reference proteome</keyword>
<accession>A0A6N7PSJ7</accession>
<name>A0A6N7PSJ7_9BACT</name>
<sequence length="85" mass="9510">MLKITKNGRTIQSNRLADEIMKDVRGQATDSIRQDFEKKLRGFRCPEHGTGATVTVAIDGAFKQGKVTVKTCCDKADEEVRRILN</sequence>
<dbReference type="AlphaFoldDB" id="A0A6N7PSJ7"/>
<protein>
    <submittedName>
        <fullName evidence="1">Uncharacterized protein</fullName>
    </submittedName>
</protein>